<organism evidence="2 3">
    <name type="scientific">Symbiodinium microadriaticum</name>
    <name type="common">Dinoflagellate</name>
    <name type="synonym">Zooxanthella microadriatica</name>
    <dbReference type="NCBI Taxonomy" id="2951"/>
    <lineage>
        <taxon>Eukaryota</taxon>
        <taxon>Sar</taxon>
        <taxon>Alveolata</taxon>
        <taxon>Dinophyceae</taxon>
        <taxon>Suessiales</taxon>
        <taxon>Symbiodiniaceae</taxon>
        <taxon>Symbiodinium</taxon>
    </lineage>
</organism>
<dbReference type="InterPro" id="IPR000719">
    <property type="entry name" value="Prot_kinase_dom"/>
</dbReference>
<proteinExistence type="predicted"/>
<dbReference type="OMA" id="ECFRHEP"/>
<dbReference type="InterPro" id="IPR051681">
    <property type="entry name" value="Ser/Thr_Kinases-Pseudokinases"/>
</dbReference>
<dbReference type="Proteomes" id="UP000186817">
    <property type="component" value="Unassembled WGS sequence"/>
</dbReference>
<evidence type="ECO:0000313" key="2">
    <source>
        <dbReference type="EMBL" id="OLQ07539.1"/>
    </source>
</evidence>
<dbReference type="InterPro" id="IPR001245">
    <property type="entry name" value="Ser-Thr/Tyr_kinase_cat_dom"/>
</dbReference>
<comment type="caution">
    <text evidence="2">The sequence shown here is derived from an EMBL/GenBank/DDBJ whole genome shotgun (WGS) entry which is preliminary data.</text>
</comment>
<name>A0A1Q9EJD0_SYMMI</name>
<evidence type="ECO:0000259" key="1">
    <source>
        <dbReference type="PROSITE" id="PS50011"/>
    </source>
</evidence>
<dbReference type="AlphaFoldDB" id="A0A1Q9EJD0"/>
<evidence type="ECO:0000313" key="3">
    <source>
        <dbReference type="Proteomes" id="UP000186817"/>
    </source>
</evidence>
<dbReference type="GO" id="GO:0005524">
    <property type="term" value="F:ATP binding"/>
    <property type="evidence" value="ECO:0007669"/>
    <property type="project" value="InterPro"/>
</dbReference>
<dbReference type="GO" id="GO:0004674">
    <property type="term" value="F:protein serine/threonine kinase activity"/>
    <property type="evidence" value="ECO:0007669"/>
    <property type="project" value="TreeGrafter"/>
</dbReference>
<dbReference type="PANTHER" id="PTHR44329:SF140">
    <property type="entry name" value="INACTIVE PROTEIN TYROSINE KINASE PTKL"/>
    <property type="match status" value="1"/>
</dbReference>
<dbReference type="InterPro" id="IPR008271">
    <property type="entry name" value="Ser/Thr_kinase_AS"/>
</dbReference>
<dbReference type="SMART" id="SM00220">
    <property type="entry name" value="S_TKc"/>
    <property type="match status" value="1"/>
</dbReference>
<dbReference type="PANTHER" id="PTHR44329">
    <property type="entry name" value="SERINE/THREONINE-PROTEIN KINASE TNNI3K-RELATED"/>
    <property type="match status" value="1"/>
</dbReference>
<dbReference type="Pfam" id="PF07714">
    <property type="entry name" value="PK_Tyr_Ser-Thr"/>
    <property type="match status" value="1"/>
</dbReference>
<keyword evidence="3" id="KW-1185">Reference proteome</keyword>
<reference evidence="2 3" key="1">
    <citation type="submission" date="2016-02" db="EMBL/GenBank/DDBJ databases">
        <title>Genome analysis of coral dinoflagellate symbionts highlights evolutionary adaptations to a symbiotic lifestyle.</title>
        <authorList>
            <person name="Aranda M."/>
            <person name="Li Y."/>
            <person name="Liew Y.J."/>
            <person name="Baumgarten S."/>
            <person name="Simakov O."/>
            <person name="Wilson M."/>
            <person name="Piel J."/>
            <person name="Ashoor H."/>
            <person name="Bougouffa S."/>
            <person name="Bajic V.B."/>
            <person name="Ryu T."/>
            <person name="Ravasi T."/>
            <person name="Bayer T."/>
            <person name="Micklem G."/>
            <person name="Kim H."/>
            <person name="Bhak J."/>
            <person name="Lajeunesse T.C."/>
            <person name="Voolstra C.R."/>
        </authorList>
    </citation>
    <scope>NUCLEOTIDE SEQUENCE [LARGE SCALE GENOMIC DNA]</scope>
    <source>
        <strain evidence="2 3">CCMP2467</strain>
    </source>
</reference>
<protein>
    <recommendedName>
        <fullName evidence="1">Protein kinase domain-containing protein</fullName>
    </recommendedName>
</protein>
<dbReference type="Gene3D" id="1.10.510.10">
    <property type="entry name" value="Transferase(Phosphotransferase) domain 1"/>
    <property type="match status" value="1"/>
</dbReference>
<dbReference type="Gene3D" id="3.30.200.20">
    <property type="entry name" value="Phosphorylase Kinase, domain 1"/>
    <property type="match status" value="1"/>
</dbReference>
<dbReference type="InterPro" id="IPR011009">
    <property type="entry name" value="Kinase-like_dom_sf"/>
</dbReference>
<dbReference type="PROSITE" id="PS50011">
    <property type="entry name" value="PROTEIN_KINASE_DOM"/>
    <property type="match status" value="1"/>
</dbReference>
<accession>A0A1Q9EJD0</accession>
<feature type="domain" description="Protein kinase" evidence="1">
    <location>
        <begin position="76"/>
        <end position="392"/>
    </location>
</feature>
<dbReference type="SUPFAM" id="SSF56112">
    <property type="entry name" value="Protein kinase-like (PK-like)"/>
    <property type="match status" value="1"/>
</dbReference>
<dbReference type="OrthoDB" id="4062651at2759"/>
<sequence>MSCCDEAEVEKSQETIALVKATESHTIVDHEDDASMVRVPSDAVASVTSSVREAELLARLSAKAVDAHWRVSRKELVMKRELSKTLKSTLFLAEWRGTEVVVKCAETHFTTRAMSSARITSKGVSSAFSLKKAALDQAATQSTGLAAEDHHAMIEELLHEIDMMSKERHPDMVMFLGACLDQDAPIMCITEYMPGGDLERYYMAKRREKTTDVWCPPLWRIVEWCAAVARALAFLHHRDEPLIHRDLKPLNLLLNKHLEVKVADMGISKVMAATNNSAASYTMTGGVGSWLYMAPEVVRHEQYNEKVDIYAFALIMYFMSSGRAPFYQLGRDPELVLKEYLRGHEPRPVVADCHIQLRPIMASAWDVEERLRPTAAQLVQELSEVPVTKRFIAGESLALLMVEPVDAESWASLDNFLRTLSYLSTSTVHSLMIV</sequence>
<dbReference type="PROSITE" id="PS00108">
    <property type="entry name" value="PROTEIN_KINASE_ST"/>
    <property type="match status" value="1"/>
</dbReference>
<dbReference type="EMBL" id="LSRX01000136">
    <property type="protein sequence ID" value="OLQ07539.1"/>
    <property type="molecule type" value="Genomic_DNA"/>
</dbReference>
<gene>
    <name evidence="2" type="ORF">AK812_SmicGene9040</name>
</gene>